<evidence type="ECO:0000313" key="1">
    <source>
        <dbReference type="EMBL" id="KAH6678760.1"/>
    </source>
</evidence>
<organism evidence="1 2">
    <name type="scientific">Plectosphaerella plurivora</name>
    <dbReference type="NCBI Taxonomy" id="936078"/>
    <lineage>
        <taxon>Eukaryota</taxon>
        <taxon>Fungi</taxon>
        <taxon>Dikarya</taxon>
        <taxon>Ascomycota</taxon>
        <taxon>Pezizomycotina</taxon>
        <taxon>Sordariomycetes</taxon>
        <taxon>Hypocreomycetidae</taxon>
        <taxon>Glomerellales</taxon>
        <taxon>Plectosphaerellaceae</taxon>
        <taxon>Plectosphaerella</taxon>
    </lineage>
</organism>
<proteinExistence type="predicted"/>
<dbReference type="AlphaFoldDB" id="A0A9P8V5N2"/>
<dbReference type="Proteomes" id="UP000770015">
    <property type="component" value="Unassembled WGS sequence"/>
</dbReference>
<comment type="caution">
    <text evidence="1">The sequence shown here is derived from an EMBL/GenBank/DDBJ whole genome shotgun (WGS) entry which is preliminary data.</text>
</comment>
<gene>
    <name evidence="1" type="ORF">F5X68DRAFT_34172</name>
</gene>
<dbReference type="EMBL" id="JAGSXJ010000021">
    <property type="protein sequence ID" value="KAH6678760.1"/>
    <property type="molecule type" value="Genomic_DNA"/>
</dbReference>
<accession>A0A9P8V5N2</accession>
<evidence type="ECO:0000313" key="2">
    <source>
        <dbReference type="Proteomes" id="UP000770015"/>
    </source>
</evidence>
<keyword evidence="2" id="KW-1185">Reference proteome</keyword>
<reference evidence="1" key="1">
    <citation type="journal article" date="2021" name="Nat. Commun.">
        <title>Genetic determinants of endophytism in the Arabidopsis root mycobiome.</title>
        <authorList>
            <person name="Mesny F."/>
            <person name="Miyauchi S."/>
            <person name="Thiergart T."/>
            <person name="Pickel B."/>
            <person name="Atanasova L."/>
            <person name="Karlsson M."/>
            <person name="Huettel B."/>
            <person name="Barry K.W."/>
            <person name="Haridas S."/>
            <person name="Chen C."/>
            <person name="Bauer D."/>
            <person name="Andreopoulos W."/>
            <person name="Pangilinan J."/>
            <person name="LaButti K."/>
            <person name="Riley R."/>
            <person name="Lipzen A."/>
            <person name="Clum A."/>
            <person name="Drula E."/>
            <person name="Henrissat B."/>
            <person name="Kohler A."/>
            <person name="Grigoriev I.V."/>
            <person name="Martin F.M."/>
            <person name="Hacquard S."/>
        </authorList>
    </citation>
    <scope>NUCLEOTIDE SEQUENCE</scope>
    <source>
        <strain evidence="1">MPI-SDFR-AT-0117</strain>
    </source>
</reference>
<protein>
    <submittedName>
        <fullName evidence="1">Uncharacterized protein</fullName>
    </submittedName>
</protein>
<sequence>MRRGDFDHGGWTCGGIMPVLCFDLVNGSMFIHCTQTWAVSTGLRVCTRCPKPWKPLSQLFRRLPRSFQQLPSPWPGPRSRPTPGPVRLVCRPAVSYTSYVQMLGNCHARFQRLGSRYCGSSKPGVYGSWISWGSMAISSPLPPAPLDTPIHPCFSRAPRAEAIVDHQIFRATIHQCACERRQHQLEAAVQEWSGNNRPYSDL</sequence>
<name>A0A9P8V5N2_9PEZI</name>